<protein>
    <submittedName>
        <fullName evidence="3">Putative serine-rich protein C13G6.10c</fullName>
    </submittedName>
</protein>
<dbReference type="Pfam" id="PF11790">
    <property type="entry name" value="Glyco_hydro_cc"/>
    <property type="match status" value="1"/>
</dbReference>
<dbReference type="Proteomes" id="UP000605986">
    <property type="component" value="Unassembled WGS sequence"/>
</dbReference>
<feature type="chain" id="PRO_5034411501" evidence="1">
    <location>
        <begin position="21"/>
        <end position="318"/>
    </location>
</feature>
<organism evidence="3 4">
    <name type="scientific">Fusarium austroafricanum</name>
    <dbReference type="NCBI Taxonomy" id="2364996"/>
    <lineage>
        <taxon>Eukaryota</taxon>
        <taxon>Fungi</taxon>
        <taxon>Dikarya</taxon>
        <taxon>Ascomycota</taxon>
        <taxon>Pezizomycotina</taxon>
        <taxon>Sordariomycetes</taxon>
        <taxon>Hypocreomycetidae</taxon>
        <taxon>Hypocreales</taxon>
        <taxon>Nectriaceae</taxon>
        <taxon>Fusarium</taxon>
        <taxon>Fusarium concolor species complex</taxon>
    </lineage>
</organism>
<dbReference type="GO" id="GO:0009277">
    <property type="term" value="C:fungal-type cell wall"/>
    <property type="evidence" value="ECO:0007669"/>
    <property type="project" value="TreeGrafter"/>
</dbReference>
<keyword evidence="4" id="KW-1185">Reference proteome</keyword>
<comment type="caution">
    <text evidence="3">The sequence shown here is derived from an EMBL/GenBank/DDBJ whole genome shotgun (WGS) entry which is preliminary data.</text>
</comment>
<evidence type="ECO:0000259" key="2">
    <source>
        <dbReference type="Pfam" id="PF11790"/>
    </source>
</evidence>
<evidence type="ECO:0000313" key="4">
    <source>
        <dbReference type="Proteomes" id="UP000605986"/>
    </source>
</evidence>
<dbReference type="FunFam" id="3.20.20.80:FF:000207">
    <property type="entry name" value="Glycoside hydrolase family 128 protein"/>
    <property type="match status" value="1"/>
</dbReference>
<gene>
    <name evidence="3" type="ORF">F53441_8751</name>
</gene>
<proteinExistence type="predicted"/>
<reference evidence="3" key="1">
    <citation type="submission" date="2020-01" db="EMBL/GenBank/DDBJ databases">
        <title>Identification and distribution of gene clusters putatively required for synthesis of sphingolipid metabolism inhibitors in phylogenetically diverse species of the filamentous fungus Fusarium.</title>
        <authorList>
            <person name="Kim H.-S."/>
            <person name="Busman M."/>
            <person name="Brown D.W."/>
            <person name="Divon H."/>
            <person name="Uhlig S."/>
            <person name="Proctor R.H."/>
        </authorList>
    </citation>
    <scope>NUCLEOTIDE SEQUENCE</scope>
    <source>
        <strain evidence="3">NRRL 53441</strain>
    </source>
</reference>
<sequence>MAMALSKHLLALLLASLVSATSDHKRGLCFVPNSNAPQDDKIWVQNGSDITWYYNYGDTPSAVYKDVPQEKFEFVPMIWGVGSDSSDTTFLQDVKSLIDGGVNITHVLGFNEPDAANDVGGSNLDPKVAAEAWVANFEPLGEMGVRLGLPACTGGWGSMPWLKQFLGNCTEIKSRGGPKKNCTWDYLPVHWYDNFEGLASHIGERLAEWPNSTIWVTEYAYAHQDPQQTEDFFKQTLKWFDESDFIGRYTYFGAFRLGVSNVGPNAAFLSNSGGLTTIGAQYLGLNTTGENNASQSKVSLPSVGLLALVLAVVVKTVM</sequence>
<dbReference type="PANTHER" id="PTHR34154:SF3">
    <property type="entry name" value="ALKALI-SENSITIVE LINKAGE PROTEIN 1"/>
    <property type="match status" value="1"/>
</dbReference>
<dbReference type="Gene3D" id="3.20.20.80">
    <property type="entry name" value="Glycosidases"/>
    <property type="match status" value="1"/>
</dbReference>
<accession>A0A8H4KC57</accession>
<dbReference type="GO" id="GO:0071966">
    <property type="term" value="P:fungal-type cell wall polysaccharide metabolic process"/>
    <property type="evidence" value="ECO:0007669"/>
    <property type="project" value="TreeGrafter"/>
</dbReference>
<name>A0A8H4KC57_9HYPO</name>
<dbReference type="InterPro" id="IPR053183">
    <property type="entry name" value="ASL1"/>
</dbReference>
<dbReference type="InterPro" id="IPR024655">
    <property type="entry name" value="Asl1_glyco_hydro_catalytic"/>
</dbReference>
<feature type="signal peptide" evidence="1">
    <location>
        <begin position="1"/>
        <end position="20"/>
    </location>
</feature>
<dbReference type="OrthoDB" id="43654at2759"/>
<dbReference type="InterPro" id="IPR017853">
    <property type="entry name" value="GH"/>
</dbReference>
<feature type="domain" description="Asl1-like glycosyl hydrolase catalytic" evidence="2">
    <location>
        <begin position="36"/>
        <end position="282"/>
    </location>
</feature>
<dbReference type="EMBL" id="JAADJG010000379">
    <property type="protein sequence ID" value="KAF4447732.1"/>
    <property type="molecule type" value="Genomic_DNA"/>
</dbReference>
<keyword evidence="1" id="KW-0732">Signal</keyword>
<evidence type="ECO:0000256" key="1">
    <source>
        <dbReference type="SAM" id="SignalP"/>
    </source>
</evidence>
<dbReference type="PANTHER" id="PTHR34154">
    <property type="entry name" value="ALKALI-SENSITIVE LINKAGE PROTEIN 1"/>
    <property type="match status" value="1"/>
</dbReference>
<dbReference type="SUPFAM" id="SSF51445">
    <property type="entry name" value="(Trans)glycosidases"/>
    <property type="match status" value="1"/>
</dbReference>
<dbReference type="AlphaFoldDB" id="A0A8H4KC57"/>
<evidence type="ECO:0000313" key="3">
    <source>
        <dbReference type="EMBL" id="KAF4447732.1"/>
    </source>
</evidence>